<evidence type="ECO:0000313" key="2">
    <source>
        <dbReference type="EMBL" id="KAG7155427.1"/>
    </source>
</evidence>
<name>A0A8J5JB24_HOMAM</name>
<dbReference type="AlphaFoldDB" id="A0A8J5JB24"/>
<dbReference type="EMBL" id="JAHLQT010041699">
    <property type="protein sequence ID" value="KAG7155427.1"/>
    <property type="molecule type" value="Genomic_DNA"/>
</dbReference>
<comment type="caution">
    <text evidence="2">The sequence shown here is derived from an EMBL/GenBank/DDBJ whole genome shotgun (WGS) entry which is preliminary data.</text>
</comment>
<proteinExistence type="predicted"/>
<protein>
    <submittedName>
        <fullName evidence="2">Putative chromatin-remodeling ATPase INO80-like 4</fullName>
    </submittedName>
</protein>
<accession>A0A8J5JB24</accession>
<gene>
    <name evidence="2" type="primary">ino80-L4</name>
    <name evidence="2" type="ORF">Hamer_G026218</name>
</gene>
<feature type="compositionally biased region" description="Low complexity" evidence="1">
    <location>
        <begin position="37"/>
        <end position="52"/>
    </location>
</feature>
<feature type="compositionally biased region" description="Gly residues" evidence="1">
    <location>
        <begin position="1"/>
        <end position="10"/>
    </location>
</feature>
<evidence type="ECO:0000313" key="3">
    <source>
        <dbReference type="Proteomes" id="UP000747542"/>
    </source>
</evidence>
<keyword evidence="3" id="KW-1185">Reference proteome</keyword>
<dbReference type="Proteomes" id="UP000747542">
    <property type="component" value="Unassembled WGS sequence"/>
</dbReference>
<reference evidence="2" key="1">
    <citation type="journal article" date="2021" name="Sci. Adv.">
        <title>The American lobster genome reveals insights on longevity, neural, and immune adaptations.</title>
        <authorList>
            <person name="Polinski J.M."/>
            <person name="Zimin A.V."/>
            <person name="Clark K.F."/>
            <person name="Kohn A.B."/>
            <person name="Sadowski N."/>
            <person name="Timp W."/>
            <person name="Ptitsyn A."/>
            <person name="Khanna P."/>
            <person name="Romanova D.Y."/>
            <person name="Williams P."/>
            <person name="Greenwood S.J."/>
            <person name="Moroz L.L."/>
            <person name="Walt D.R."/>
            <person name="Bodnar A.G."/>
        </authorList>
    </citation>
    <scope>NUCLEOTIDE SEQUENCE</scope>
    <source>
        <strain evidence="2">GMGI-L3</strain>
    </source>
</reference>
<organism evidence="2 3">
    <name type="scientific">Homarus americanus</name>
    <name type="common">American lobster</name>
    <dbReference type="NCBI Taxonomy" id="6706"/>
    <lineage>
        <taxon>Eukaryota</taxon>
        <taxon>Metazoa</taxon>
        <taxon>Ecdysozoa</taxon>
        <taxon>Arthropoda</taxon>
        <taxon>Crustacea</taxon>
        <taxon>Multicrustacea</taxon>
        <taxon>Malacostraca</taxon>
        <taxon>Eumalacostraca</taxon>
        <taxon>Eucarida</taxon>
        <taxon>Decapoda</taxon>
        <taxon>Pleocyemata</taxon>
        <taxon>Astacidea</taxon>
        <taxon>Nephropoidea</taxon>
        <taxon>Nephropidae</taxon>
        <taxon>Homarus</taxon>
    </lineage>
</organism>
<evidence type="ECO:0000256" key="1">
    <source>
        <dbReference type="SAM" id="MobiDB-lite"/>
    </source>
</evidence>
<sequence length="142" mass="15321">MGSQGDGGGPASTSRGPRTRQQRGPRPRTIHIDVYCSSSSDVDSSSPSSPVSEDTLDSGPRRPHAVVALGSKQRKKTELNLGRHHYHPLEEKASSFVYSRGRAPHTSRRTTFITDDLLPLCSSPPPTTPDKDDLAEEVAAAF</sequence>
<feature type="compositionally biased region" description="Basic residues" evidence="1">
    <location>
        <begin position="17"/>
        <end position="29"/>
    </location>
</feature>
<feature type="region of interest" description="Disordered" evidence="1">
    <location>
        <begin position="1"/>
        <end position="63"/>
    </location>
</feature>